<name>A0ABT8LHC6_9BACT</name>
<evidence type="ECO:0000313" key="2">
    <source>
        <dbReference type="EMBL" id="MDN5216601.1"/>
    </source>
</evidence>
<keyword evidence="3" id="KW-1185">Reference proteome</keyword>
<proteinExistence type="predicted"/>
<dbReference type="Pfam" id="PF14771">
    <property type="entry name" value="DUF4476"/>
    <property type="match status" value="1"/>
</dbReference>
<gene>
    <name evidence="2" type="ORF">QQ020_31315</name>
</gene>
<dbReference type="RefSeq" id="WP_346761933.1">
    <property type="nucleotide sequence ID" value="NZ_JAUJEB010000009.1"/>
</dbReference>
<dbReference type="EMBL" id="JAUJEB010000009">
    <property type="protein sequence ID" value="MDN5216601.1"/>
    <property type="molecule type" value="Genomic_DNA"/>
</dbReference>
<sequence>MMKTRLLIIAGLLLMSFQLKARHANAIFQTENGAPMIVFLDGNRINKHPSEVVRLNKIYPGKHYVRIEVIGKRFNREISRRIHLRRDFKTKFLINSFGRRRNLDMVKVYEKPLPYYVEVSRRNQNRRHYKYKDYRGVNYELVNINRLMQGLKQRRFDDERVYLTKSALSRRSLYADDLLRILNHLTFESNKVEVADFAYSRVVDKENFYIVYDAFRFQSSIRQLQKNNYDDTWF</sequence>
<protein>
    <submittedName>
        <fullName evidence="2">DUF4476 domain-containing protein</fullName>
    </submittedName>
</protein>
<dbReference type="InterPro" id="IPR028011">
    <property type="entry name" value="DUF4476"/>
</dbReference>
<evidence type="ECO:0000313" key="3">
    <source>
        <dbReference type="Proteomes" id="UP001172083"/>
    </source>
</evidence>
<feature type="domain" description="DUF4476" evidence="1">
    <location>
        <begin position="143"/>
        <end position="226"/>
    </location>
</feature>
<accession>A0ABT8LHC6</accession>
<reference evidence="2" key="1">
    <citation type="submission" date="2023-06" db="EMBL/GenBank/DDBJ databases">
        <title>Genomic of Agaribacillus aureum.</title>
        <authorList>
            <person name="Wang G."/>
        </authorList>
    </citation>
    <scope>NUCLEOTIDE SEQUENCE</scope>
    <source>
        <strain evidence="2">BMA12</strain>
    </source>
</reference>
<organism evidence="2 3">
    <name type="scientific">Agaribacillus aureus</name>
    <dbReference type="NCBI Taxonomy" id="3051825"/>
    <lineage>
        <taxon>Bacteria</taxon>
        <taxon>Pseudomonadati</taxon>
        <taxon>Bacteroidota</taxon>
        <taxon>Cytophagia</taxon>
        <taxon>Cytophagales</taxon>
        <taxon>Splendidivirgaceae</taxon>
        <taxon>Agaribacillus</taxon>
    </lineage>
</organism>
<dbReference type="Proteomes" id="UP001172083">
    <property type="component" value="Unassembled WGS sequence"/>
</dbReference>
<comment type="caution">
    <text evidence="2">The sequence shown here is derived from an EMBL/GenBank/DDBJ whole genome shotgun (WGS) entry which is preliminary data.</text>
</comment>
<evidence type="ECO:0000259" key="1">
    <source>
        <dbReference type="Pfam" id="PF14771"/>
    </source>
</evidence>